<feature type="transmembrane region" description="Helical" evidence="9">
    <location>
        <begin position="330"/>
        <end position="358"/>
    </location>
</feature>
<feature type="transmembrane region" description="Helical" evidence="9">
    <location>
        <begin position="432"/>
        <end position="454"/>
    </location>
</feature>
<evidence type="ECO:0000256" key="9">
    <source>
        <dbReference type="SAM" id="Phobius"/>
    </source>
</evidence>
<feature type="transmembrane region" description="Helical" evidence="9">
    <location>
        <begin position="52"/>
        <end position="76"/>
    </location>
</feature>
<feature type="transmembrane region" description="Helical" evidence="9">
    <location>
        <begin position="466"/>
        <end position="489"/>
    </location>
</feature>
<keyword evidence="5" id="KW-0769">Symport</keyword>
<comment type="similarity">
    <text evidence="2 8">Belongs to the sodium:solute symporter (SSF) (TC 2.A.21) family.</text>
</comment>
<sequence length="546" mass="58926">MNEIVWQLDNLWLGIGVTVAVFFLYYAVAFYSRSSTENTADLYVAGRSIGPVMNSLAAAATWMSVATFLGVVGLIQQLHMPFVYMWIQLILSVPLLVLFYGAMLWRLGMFTSVSFVRVRYGQPAAYLAAVWMLLIMLMYMIGQFVGVAKVFEVLLGLPYMPSLIISALVITGYITIGGMKGATYNDAIQMVVMLLALLVPLAAILKALGATAYAFPPLGYGNMTDVMLAEFPDFFSLKYDPRFYLALFVALTLGVLGLPQLAQRVLTSASLKAARRVVPWFCLWVGLAFSATYAMGFAGVYHFATLGQELPPDAADKTTLLLNLAYNPEWVSAFVIAGVLAAGVSTIAGLMIGVATIIAHDILGMLKPQLDDRKRLRWGYIGLAGTGIVSLLISLNPPAFLIVSIFWAFGLCASAITPMLVLGAWSTRINQVGAFTGSIGAGLVYIVVSPYVFSGVAVGAGISAKLGFAAALITVPLGFILTVAVSIGYEKIAGPGYRDVIARAHELVEGMHGWRQISGLRYAGSTWLWILCALWVPVLVWGLAPW</sequence>
<comment type="caution">
    <text evidence="10">The sequence shown here is derived from an EMBL/GenBank/DDBJ whole genome shotgun (WGS) entry which is preliminary data.</text>
</comment>
<feature type="transmembrane region" description="Helical" evidence="9">
    <location>
        <begin position="281"/>
        <end position="304"/>
    </location>
</feature>
<evidence type="ECO:0000313" key="10">
    <source>
        <dbReference type="EMBL" id="MES1928050.1"/>
    </source>
</evidence>
<feature type="transmembrane region" description="Helical" evidence="9">
    <location>
        <begin position="191"/>
        <end position="215"/>
    </location>
</feature>
<evidence type="ECO:0000256" key="8">
    <source>
        <dbReference type="RuleBase" id="RU362091"/>
    </source>
</evidence>
<dbReference type="RefSeq" id="WP_353108884.1">
    <property type="nucleotide sequence ID" value="NZ_APND01000001.1"/>
</dbReference>
<feature type="transmembrane region" description="Helical" evidence="9">
    <location>
        <begin position="159"/>
        <end position="179"/>
    </location>
</feature>
<keyword evidence="3" id="KW-0813">Transport</keyword>
<dbReference type="Proteomes" id="UP001460888">
    <property type="component" value="Unassembled WGS sequence"/>
</dbReference>
<evidence type="ECO:0000256" key="5">
    <source>
        <dbReference type="ARBA" id="ARBA00022847"/>
    </source>
</evidence>
<accession>A0ABV2AXM5</accession>
<dbReference type="InterPro" id="IPR001734">
    <property type="entry name" value="Na/solute_symporter"/>
</dbReference>
<name>A0ABV2AXM5_9GAMM</name>
<gene>
    <name evidence="10" type="ORF">SADO_02305</name>
</gene>
<proteinExistence type="inferred from homology"/>
<keyword evidence="7 9" id="KW-0472">Membrane</keyword>
<evidence type="ECO:0000256" key="4">
    <source>
        <dbReference type="ARBA" id="ARBA00022692"/>
    </source>
</evidence>
<keyword evidence="11" id="KW-1185">Reference proteome</keyword>
<reference evidence="10 11" key="1">
    <citation type="submission" date="2013-03" db="EMBL/GenBank/DDBJ databases">
        <title>Salinisphaera dokdonensis CL-ES53 Genome Sequencing.</title>
        <authorList>
            <person name="Li C."/>
            <person name="Lai Q."/>
            <person name="Shao Z."/>
        </authorList>
    </citation>
    <scope>NUCLEOTIDE SEQUENCE [LARGE SCALE GENOMIC DNA]</scope>
    <source>
        <strain evidence="10 11">CL-ES53</strain>
    </source>
</reference>
<evidence type="ECO:0000256" key="3">
    <source>
        <dbReference type="ARBA" id="ARBA00022448"/>
    </source>
</evidence>
<dbReference type="InterPro" id="IPR038377">
    <property type="entry name" value="Na/Glc_symporter_sf"/>
</dbReference>
<feature type="transmembrane region" description="Helical" evidence="9">
    <location>
        <begin position="12"/>
        <end position="31"/>
    </location>
</feature>
<keyword evidence="4 9" id="KW-0812">Transmembrane</keyword>
<dbReference type="Gene3D" id="1.20.1730.10">
    <property type="entry name" value="Sodium/glucose cotransporter"/>
    <property type="match status" value="1"/>
</dbReference>
<dbReference type="EMBL" id="APND01000001">
    <property type="protein sequence ID" value="MES1928050.1"/>
    <property type="molecule type" value="Genomic_DNA"/>
</dbReference>
<evidence type="ECO:0000313" key="11">
    <source>
        <dbReference type="Proteomes" id="UP001460888"/>
    </source>
</evidence>
<dbReference type="Pfam" id="PF00474">
    <property type="entry name" value="SSF"/>
    <property type="match status" value="1"/>
</dbReference>
<keyword evidence="6 9" id="KW-1133">Transmembrane helix</keyword>
<dbReference type="PROSITE" id="PS50283">
    <property type="entry name" value="NA_SOLUT_SYMP_3"/>
    <property type="match status" value="1"/>
</dbReference>
<evidence type="ECO:0000256" key="7">
    <source>
        <dbReference type="ARBA" id="ARBA00023136"/>
    </source>
</evidence>
<dbReference type="InterPro" id="IPR050277">
    <property type="entry name" value="Sodium:Solute_Symporter"/>
</dbReference>
<feature type="transmembrane region" description="Helical" evidence="9">
    <location>
        <begin position="526"/>
        <end position="544"/>
    </location>
</feature>
<organism evidence="10 11">
    <name type="scientific">Salinisphaera dokdonensis CL-ES53</name>
    <dbReference type="NCBI Taxonomy" id="1304272"/>
    <lineage>
        <taxon>Bacteria</taxon>
        <taxon>Pseudomonadati</taxon>
        <taxon>Pseudomonadota</taxon>
        <taxon>Gammaproteobacteria</taxon>
        <taxon>Salinisphaerales</taxon>
        <taxon>Salinisphaeraceae</taxon>
        <taxon>Salinisphaera</taxon>
    </lineage>
</organism>
<protein>
    <submittedName>
        <fullName evidence="10">Sodium:proline symporter</fullName>
    </submittedName>
</protein>
<evidence type="ECO:0000256" key="1">
    <source>
        <dbReference type="ARBA" id="ARBA00004141"/>
    </source>
</evidence>
<evidence type="ECO:0000256" key="2">
    <source>
        <dbReference type="ARBA" id="ARBA00006434"/>
    </source>
</evidence>
<comment type="subcellular location">
    <subcellularLocation>
        <location evidence="1">Membrane</location>
        <topology evidence="1">Multi-pass membrane protein</topology>
    </subcellularLocation>
</comment>
<feature type="transmembrane region" description="Helical" evidence="9">
    <location>
        <begin position="82"/>
        <end position="103"/>
    </location>
</feature>
<feature type="transmembrane region" description="Helical" evidence="9">
    <location>
        <begin position="124"/>
        <end position="147"/>
    </location>
</feature>
<evidence type="ECO:0000256" key="6">
    <source>
        <dbReference type="ARBA" id="ARBA00022989"/>
    </source>
</evidence>
<dbReference type="PANTHER" id="PTHR48086:SF5">
    <property type="entry name" value="NA(+):SOLUTE SYMPORTER (SSF FAMILY)"/>
    <property type="match status" value="1"/>
</dbReference>
<feature type="transmembrane region" description="Helical" evidence="9">
    <location>
        <begin position="401"/>
        <end position="425"/>
    </location>
</feature>
<feature type="transmembrane region" description="Helical" evidence="9">
    <location>
        <begin position="243"/>
        <end position="261"/>
    </location>
</feature>
<dbReference type="PANTHER" id="PTHR48086">
    <property type="entry name" value="SODIUM/PROLINE SYMPORTER-RELATED"/>
    <property type="match status" value="1"/>
</dbReference>
<feature type="transmembrane region" description="Helical" evidence="9">
    <location>
        <begin position="378"/>
        <end position="395"/>
    </location>
</feature>